<keyword evidence="3" id="KW-1133">Transmembrane helix</keyword>
<keyword evidence="1" id="KW-0175">Coiled coil</keyword>
<dbReference type="STRING" id="517418.Ctha_1362"/>
<dbReference type="HOGENOM" id="CLU_2367772_0_0_10"/>
<gene>
    <name evidence="4" type="ordered locus">Ctha_1362</name>
</gene>
<dbReference type="KEGG" id="cts:Ctha_1362"/>
<feature type="coiled-coil region" evidence="1">
    <location>
        <begin position="41"/>
        <end position="68"/>
    </location>
</feature>
<sequence>MSTTKDVTLGILSFAAGITIGLLLAPKSGKELREDIGHASKDALESARKAAKEAADAAKEAAAAAKKATHHLQHAYNDIDLSSPSTEEIESDLVK</sequence>
<accession>B3QZD2</accession>
<dbReference type="eggNOG" id="COG4980">
    <property type="taxonomic scope" value="Bacteria"/>
</dbReference>
<dbReference type="OrthoDB" id="598035at2"/>
<evidence type="ECO:0000313" key="5">
    <source>
        <dbReference type="Proteomes" id="UP000001208"/>
    </source>
</evidence>
<organism evidence="4 5">
    <name type="scientific">Chloroherpeton thalassium (strain ATCC 35110 / GB-78)</name>
    <dbReference type="NCBI Taxonomy" id="517418"/>
    <lineage>
        <taxon>Bacteria</taxon>
        <taxon>Pseudomonadati</taxon>
        <taxon>Chlorobiota</taxon>
        <taxon>Chlorobiia</taxon>
        <taxon>Chlorobiales</taxon>
        <taxon>Chloroherpetonaceae</taxon>
        <taxon>Chloroherpeton</taxon>
    </lineage>
</organism>
<feature type="region of interest" description="Disordered" evidence="2">
    <location>
        <begin position="75"/>
        <end position="95"/>
    </location>
</feature>
<dbReference type="Proteomes" id="UP000001208">
    <property type="component" value="Chromosome"/>
</dbReference>
<dbReference type="InterPro" id="IPR052928">
    <property type="entry name" value="Desiccation-related_membrane"/>
</dbReference>
<dbReference type="AlphaFoldDB" id="B3QZD2"/>
<keyword evidence="3" id="KW-0812">Transmembrane</keyword>
<dbReference type="RefSeq" id="WP_012499909.1">
    <property type="nucleotide sequence ID" value="NC_011026.1"/>
</dbReference>
<keyword evidence="3" id="KW-0472">Membrane</keyword>
<evidence type="ECO:0000256" key="3">
    <source>
        <dbReference type="SAM" id="Phobius"/>
    </source>
</evidence>
<dbReference type="PANTHER" id="PTHR35792">
    <property type="entry name" value="GENERAL STRESS PROTEIN"/>
    <property type="match status" value="1"/>
</dbReference>
<reference evidence="4 5" key="1">
    <citation type="submission" date="2008-06" db="EMBL/GenBank/DDBJ databases">
        <title>Complete sequence of Chloroherpeton thalassium ATCC 35110.</title>
        <authorList>
            <consortium name="US DOE Joint Genome Institute"/>
            <person name="Lucas S."/>
            <person name="Copeland A."/>
            <person name="Lapidus A."/>
            <person name="Glavina del Rio T."/>
            <person name="Dalin E."/>
            <person name="Tice H."/>
            <person name="Bruce D."/>
            <person name="Goodwin L."/>
            <person name="Pitluck S."/>
            <person name="Schmutz J."/>
            <person name="Larimer F."/>
            <person name="Land M."/>
            <person name="Hauser L."/>
            <person name="Kyrpides N."/>
            <person name="Mikhailova N."/>
            <person name="Liu Z."/>
            <person name="Li T."/>
            <person name="Zhao F."/>
            <person name="Overmann J."/>
            <person name="Bryant D.A."/>
            <person name="Richardson P."/>
        </authorList>
    </citation>
    <scope>NUCLEOTIDE SEQUENCE [LARGE SCALE GENOMIC DNA]</scope>
    <source>
        <strain evidence="5">ATCC 35110 / GB-78</strain>
    </source>
</reference>
<evidence type="ECO:0000313" key="4">
    <source>
        <dbReference type="EMBL" id="ACF13825.1"/>
    </source>
</evidence>
<dbReference type="InterPro" id="IPR024623">
    <property type="entry name" value="YtxH"/>
</dbReference>
<evidence type="ECO:0008006" key="6">
    <source>
        <dbReference type="Google" id="ProtNLM"/>
    </source>
</evidence>
<feature type="transmembrane region" description="Helical" evidence="3">
    <location>
        <begin position="6"/>
        <end position="25"/>
    </location>
</feature>
<dbReference type="Pfam" id="PF12732">
    <property type="entry name" value="YtxH"/>
    <property type="match status" value="1"/>
</dbReference>
<protein>
    <recommendedName>
        <fullName evidence="6">Gas vesicle protein</fullName>
    </recommendedName>
</protein>
<keyword evidence="5" id="KW-1185">Reference proteome</keyword>
<name>B3QZD2_CHLT3</name>
<evidence type="ECO:0000256" key="1">
    <source>
        <dbReference type="SAM" id="Coils"/>
    </source>
</evidence>
<proteinExistence type="predicted"/>
<evidence type="ECO:0000256" key="2">
    <source>
        <dbReference type="SAM" id="MobiDB-lite"/>
    </source>
</evidence>
<dbReference type="EMBL" id="CP001100">
    <property type="protein sequence ID" value="ACF13825.1"/>
    <property type="molecule type" value="Genomic_DNA"/>
</dbReference>
<dbReference type="PANTHER" id="PTHR35792:SF2">
    <property type="entry name" value="GENERAL STRESS PROTEIN"/>
    <property type="match status" value="1"/>
</dbReference>